<name>A0ABV6KAB0_9BACI</name>
<protein>
    <submittedName>
        <fullName evidence="1">ComEC/Rec2 family competence protein</fullName>
    </submittedName>
</protein>
<gene>
    <name evidence="1" type="ORF">ACFFHM_06855</name>
</gene>
<dbReference type="SUPFAM" id="SSF56281">
    <property type="entry name" value="Metallo-hydrolase/oxidoreductase"/>
    <property type="match status" value="1"/>
</dbReference>
<dbReference type="PANTHER" id="PTHR30619:SF1">
    <property type="entry name" value="RECOMBINATION PROTEIN 2"/>
    <property type="match status" value="1"/>
</dbReference>
<keyword evidence="2" id="KW-1185">Reference proteome</keyword>
<dbReference type="Proteomes" id="UP001589838">
    <property type="component" value="Unassembled WGS sequence"/>
</dbReference>
<evidence type="ECO:0000313" key="1">
    <source>
        <dbReference type="EMBL" id="MFC0470253.1"/>
    </source>
</evidence>
<dbReference type="EMBL" id="JBHLUX010000017">
    <property type="protein sequence ID" value="MFC0470253.1"/>
    <property type="molecule type" value="Genomic_DNA"/>
</dbReference>
<dbReference type="Gene3D" id="3.60.15.10">
    <property type="entry name" value="Ribonuclease Z/Hydroxyacylglutathione hydrolase-like"/>
    <property type="match status" value="1"/>
</dbReference>
<sequence length="286" mass="32186">MRKVLIGLVCLIVMSVTLGMDIRLVVNSSDTEAEVELDLQLEEDDVGFVFLDLPNGEATYLELPNEGSMLIGTGSKDSADALFLRLKKLNVSTVDTIILPRFEKEYSGNVEEVLSQLQTKTIVVPEQGLDQAISQYQKYNVDIIGWEESEIKELASHVSVKILPDESAIMPMLTFIITIHDSHQFFFASDASEKLEYQWIKKGLSPVSILKVAEFGTDEGTTQRFLNEIDPQVAILFSKKNGDVSAQLLERLQETWIDTYQTKQNGSVIVKVNKFDYEIVTVHFKD</sequence>
<dbReference type="InterPro" id="IPR052159">
    <property type="entry name" value="Competence_DNA_uptake"/>
</dbReference>
<proteinExistence type="predicted"/>
<dbReference type="InterPro" id="IPR036866">
    <property type="entry name" value="RibonucZ/Hydroxyglut_hydro"/>
</dbReference>
<accession>A0ABV6KAB0</accession>
<reference evidence="1 2" key="1">
    <citation type="submission" date="2024-09" db="EMBL/GenBank/DDBJ databases">
        <authorList>
            <person name="Sun Q."/>
            <person name="Mori K."/>
        </authorList>
    </citation>
    <scope>NUCLEOTIDE SEQUENCE [LARGE SCALE GENOMIC DNA]</scope>
    <source>
        <strain evidence="1 2">NCAIM B.02610</strain>
    </source>
</reference>
<dbReference type="PANTHER" id="PTHR30619">
    <property type="entry name" value="DNA INTERNALIZATION/COMPETENCE PROTEIN COMEC/REC2"/>
    <property type="match status" value="1"/>
</dbReference>
<comment type="caution">
    <text evidence="1">The sequence shown here is derived from an EMBL/GenBank/DDBJ whole genome shotgun (WGS) entry which is preliminary data.</text>
</comment>
<dbReference type="RefSeq" id="WP_335958973.1">
    <property type="nucleotide sequence ID" value="NZ_JAXBLX010000003.1"/>
</dbReference>
<evidence type="ECO:0000313" key="2">
    <source>
        <dbReference type="Proteomes" id="UP001589838"/>
    </source>
</evidence>
<organism evidence="1 2">
    <name type="scientific">Halalkalibacter kiskunsagensis</name>
    <dbReference type="NCBI Taxonomy" id="1548599"/>
    <lineage>
        <taxon>Bacteria</taxon>
        <taxon>Bacillati</taxon>
        <taxon>Bacillota</taxon>
        <taxon>Bacilli</taxon>
        <taxon>Bacillales</taxon>
        <taxon>Bacillaceae</taxon>
        <taxon>Halalkalibacter</taxon>
    </lineage>
</organism>